<sequence>MAVSAVQPGYQLIEQSSKMAEEAAREIYQPKATNPIEKDNSYHFNEVEFKPPEASQIEPMFKLTQAEQYSRIGTNVLQRDQEMIGTLLDIHV</sequence>
<reference evidence="1 2" key="1">
    <citation type="submission" date="2019-10" db="EMBL/GenBank/DDBJ databases">
        <title>Complete genome sequence of Vibrio sp. strain THAF100, isolated from non-filtered water from the water column of tank 6 of a marine aquarium containing stony-coral fragments. Water maintained at 26 degree C.</title>
        <authorList>
            <person name="Ruckert C."/>
            <person name="Franco A."/>
            <person name="Kalinowski J."/>
            <person name="Glaeser S."/>
        </authorList>
    </citation>
    <scope>NUCLEOTIDE SEQUENCE [LARGE SCALE GENOMIC DNA]</scope>
    <source>
        <strain evidence="1 2">THAF100</strain>
        <plasmid evidence="2">pthaf100_a</plasmid>
    </source>
</reference>
<protein>
    <submittedName>
        <fullName evidence="1">Uncharacterized protein</fullName>
    </submittedName>
</protein>
<proteinExistence type="predicted"/>
<dbReference type="EMBL" id="CP045351">
    <property type="protein sequence ID" value="QFT27946.1"/>
    <property type="molecule type" value="Genomic_DNA"/>
</dbReference>
<dbReference type="RefSeq" id="WP_152432009.1">
    <property type="nucleotide sequence ID" value="NZ_CBCSDK010000011.1"/>
</dbReference>
<geneLocation type="plasmid" evidence="2">
    <name>pthaf100_a</name>
</geneLocation>
<dbReference type="KEGG" id="vaq:FIV01_16275"/>
<organism evidence="1 2">
    <name type="scientific">Vibrio aquimaris</name>
    <dbReference type="NCBI Taxonomy" id="2587862"/>
    <lineage>
        <taxon>Bacteria</taxon>
        <taxon>Pseudomonadati</taxon>
        <taxon>Pseudomonadota</taxon>
        <taxon>Gammaproteobacteria</taxon>
        <taxon>Vibrionales</taxon>
        <taxon>Vibrionaceae</taxon>
        <taxon>Vibrio</taxon>
    </lineage>
</organism>
<evidence type="ECO:0000313" key="1">
    <source>
        <dbReference type="EMBL" id="QFT27946.1"/>
    </source>
</evidence>
<keyword evidence="1" id="KW-0614">Plasmid</keyword>
<name>A0A5P9CP25_9VIBR</name>
<dbReference type="OrthoDB" id="5816949at2"/>
<keyword evidence="2" id="KW-1185">Reference proteome</keyword>
<dbReference type="AlphaFoldDB" id="A0A5P9CP25"/>
<dbReference type="Proteomes" id="UP000326936">
    <property type="component" value="Plasmid pTHAF100_a"/>
</dbReference>
<gene>
    <name evidence="1" type="ORF">FIV01_16275</name>
</gene>
<evidence type="ECO:0000313" key="2">
    <source>
        <dbReference type="Proteomes" id="UP000326936"/>
    </source>
</evidence>
<accession>A0A5P9CP25</accession>